<dbReference type="EMBL" id="KZ857423">
    <property type="protein sequence ID" value="RDX46897.1"/>
    <property type="molecule type" value="Genomic_DNA"/>
</dbReference>
<accession>A0A371CLA5</accession>
<organism evidence="2 5">
    <name type="scientific">Lentinus brumalis</name>
    <dbReference type="NCBI Taxonomy" id="2498619"/>
    <lineage>
        <taxon>Eukaryota</taxon>
        <taxon>Fungi</taxon>
        <taxon>Dikarya</taxon>
        <taxon>Basidiomycota</taxon>
        <taxon>Agaricomycotina</taxon>
        <taxon>Agaricomycetes</taxon>
        <taxon>Polyporales</taxon>
        <taxon>Polyporaceae</taxon>
        <taxon>Lentinus</taxon>
    </lineage>
</organism>
<proteinExistence type="predicted"/>
<dbReference type="EMBL" id="KZ857391">
    <property type="protein sequence ID" value="RDX52200.1"/>
    <property type="molecule type" value="Genomic_DNA"/>
</dbReference>
<dbReference type="Proteomes" id="UP000256964">
    <property type="component" value="Unassembled WGS sequence"/>
</dbReference>
<protein>
    <submittedName>
        <fullName evidence="2">Uncharacterized protein</fullName>
    </submittedName>
</protein>
<name>A0A371CLA5_9APHY</name>
<reference evidence="2 5" key="1">
    <citation type="journal article" date="2018" name="Biotechnol. Biofuels">
        <title>Integrative visual omics of the white-rot fungus Polyporus brumalis exposes the biotechnological potential of its oxidative enzymes for delignifying raw plant biomass.</title>
        <authorList>
            <person name="Miyauchi S."/>
            <person name="Rancon A."/>
            <person name="Drula E."/>
            <person name="Hage H."/>
            <person name="Chaduli D."/>
            <person name="Favel A."/>
            <person name="Grisel S."/>
            <person name="Henrissat B."/>
            <person name="Herpoel-Gimbert I."/>
            <person name="Ruiz-Duenas F.J."/>
            <person name="Chevret D."/>
            <person name="Hainaut M."/>
            <person name="Lin J."/>
            <person name="Wang M."/>
            <person name="Pangilinan J."/>
            <person name="Lipzen A."/>
            <person name="Lesage-Meessen L."/>
            <person name="Navarro D."/>
            <person name="Riley R."/>
            <person name="Grigoriev I.V."/>
            <person name="Zhou S."/>
            <person name="Raouche S."/>
            <person name="Rosso M.N."/>
        </authorList>
    </citation>
    <scope>NUCLEOTIDE SEQUENCE [LARGE SCALE GENOMIC DNA]</scope>
    <source>
        <strain evidence="2 5">BRFM 1820</strain>
    </source>
</reference>
<gene>
    <name evidence="4" type="ORF">OH76DRAFT_1400532</name>
    <name evidence="3" type="ORF">OH76DRAFT_1406495</name>
    <name evidence="2" type="ORF">OH76DRAFT_1412439</name>
</gene>
<feature type="region of interest" description="Disordered" evidence="1">
    <location>
        <begin position="76"/>
        <end position="97"/>
    </location>
</feature>
<evidence type="ECO:0000313" key="4">
    <source>
        <dbReference type="EMBL" id="RDX52200.1"/>
    </source>
</evidence>
<evidence type="ECO:0000313" key="2">
    <source>
        <dbReference type="EMBL" id="RDX41037.1"/>
    </source>
</evidence>
<keyword evidence="5" id="KW-1185">Reference proteome</keyword>
<dbReference type="AlphaFoldDB" id="A0A371CLA5"/>
<evidence type="ECO:0000313" key="5">
    <source>
        <dbReference type="Proteomes" id="UP000256964"/>
    </source>
</evidence>
<evidence type="ECO:0000256" key="1">
    <source>
        <dbReference type="SAM" id="MobiDB-lite"/>
    </source>
</evidence>
<dbReference type="EMBL" id="KZ857526">
    <property type="protein sequence ID" value="RDX41037.1"/>
    <property type="molecule type" value="Genomic_DNA"/>
</dbReference>
<sequence length="97" mass="10971">MRVLGLCTVCSHLSCPSLSQKVRLLTRRGLWFIATWYVLLPDGTSLLCDRPIYFLESGYVLLPGSVSRKLHAEVRRHASSPTGDARRFLARSRARAR</sequence>
<feature type="compositionally biased region" description="Basic residues" evidence="1">
    <location>
        <begin position="88"/>
        <end position="97"/>
    </location>
</feature>
<evidence type="ECO:0000313" key="3">
    <source>
        <dbReference type="EMBL" id="RDX46897.1"/>
    </source>
</evidence>